<keyword evidence="4" id="KW-1185">Reference proteome</keyword>
<dbReference type="Proteomes" id="UP000728032">
    <property type="component" value="Unassembled WGS sequence"/>
</dbReference>
<dbReference type="InterPro" id="IPR051237">
    <property type="entry name" value="Ferric-chelate_Red/DefProt"/>
</dbReference>
<evidence type="ECO:0000313" key="3">
    <source>
        <dbReference type="EMBL" id="CAD7660362.1"/>
    </source>
</evidence>
<dbReference type="InterPro" id="IPR002861">
    <property type="entry name" value="Reeler_dom"/>
</dbReference>
<sequence length="118" mass="12803">MDYHQLRHLTTIITLITLLCNPLKVYGYSQGAPTRACATMVPGHGVPAQTGPADNYALQVEPINGGRDVSVSIVANTGHTFTGFMVQARHAANRQKLIDGVFNEDKHSQIRNCGTDRA</sequence>
<dbReference type="PANTHER" id="PTHR45828">
    <property type="entry name" value="CYTOCHROME B561/FERRIC REDUCTASE TRANSMEMBRANE"/>
    <property type="match status" value="1"/>
</dbReference>
<feature type="domain" description="Reelin" evidence="2">
    <location>
        <begin position="37"/>
        <end position="114"/>
    </location>
</feature>
<keyword evidence="1" id="KW-0732">Signal</keyword>
<protein>
    <recommendedName>
        <fullName evidence="2">Reelin domain-containing protein</fullName>
    </recommendedName>
</protein>
<proteinExistence type="predicted"/>
<accession>A0A7R9MHJ0</accession>
<dbReference type="AlphaFoldDB" id="A0A7R9MHJ0"/>
<evidence type="ECO:0000259" key="2">
    <source>
        <dbReference type="Pfam" id="PF02014"/>
    </source>
</evidence>
<dbReference type="EMBL" id="CAJPVJ010020013">
    <property type="protein sequence ID" value="CAG2177500.1"/>
    <property type="molecule type" value="Genomic_DNA"/>
</dbReference>
<reference evidence="3" key="1">
    <citation type="submission" date="2020-11" db="EMBL/GenBank/DDBJ databases">
        <authorList>
            <person name="Tran Van P."/>
        </authorList>
    </citation>
    <scope>NUCLEOTIDE SEQUENCE</scope>
</reference>
<name>A0A7R9MHJ0_9ACAR</name>
<dbReference type="PANTHER" id="PTHR45828:SF9">
    <property type="entry name" value="CELL WALL INTEGRITY AND STRESS RESPONSE COMPONENT 4-LIKE-RELATED"/>
    <property type="match status" value="1"/>
</dbReference>
<dbReference type="GO" id="GO:0016020">
    <property type="term" value="C:membrane"/>
    <property type="evidence" value="ECO:0007669"/>
    <property type="project" value="TreeGrafter"/>
</dbReference>
<feature type="signal peptide" evidence="1">
    <location>
        <begin position="1"/>
        <end position="27"/>
    </location>
</feature>
<dbReference type="Pfam" id="PF02014">
    <property type="entry name" value="Reeler"/>
    <property type="match status" value="1"/>
</dbReference>
<organism evidence="3">
    <name type="scientific">Oppiella nova</name>
    <dbReference type="NCBI Taxonomy" id="334625"/>
    <lineage>
        <taxon>Eukaryota</taxon>
        <taxon>Metazoa</taxon>
        <taxon>Ecdysozoa</taxon>
        <taxon>Arthropoda</taxon>
        <taxon>Chelicerata</taxon>
        <taxon>Arachnida</taxon>
        <taxon>Acari</taxon>
        <taxon>Acariformes</taxon>
        <taxon>Sarcoptiformes</taxon>
        <taxon>Oribatida</taxon>
        <taxon>Brachypylina</taxon>
        <taxon>Oppioidea</taxon>
        <taxon>Oppiidae</taxon>
        <taxon>Oppiella</taxon>
    </lineage>
</organism>
<feature type="chain" id="PRO_5035592667" description="Reelin domain-containing protein" evidence="1">
    <location>
        <begin position="28"/>
        <end position="118"/>
    </location>
</feature>
<dbReference type="OrthoDB" id="6418377at2759"/>
<dbReference type="EMBL" id="OC934838">
    <property type="protein sequence ID" value="CAD7660362.1"/>
    <property type="molecule type" value="Genomic_DNA"/>
</dbReference>
<evidence type="ECO:0000313" key="4">
    <source>
        <dbReference type="Proteomes" id="UP000728032"/>
    </source>
</evidence>
<gene>
    <name evidence="3" type="ORF">ONB1V03_LOCUS16932</name>
</gene>
<evidence type="ECO:0000256" key="1">
    <source>
        <dbReference type="SAM" id="SignalP"/>
    </source>
</evidence>
<feature type="non-terminal residue" evidence="3">
    <location>
        <position position="118"/>
    </location>
</feature>